<gene>
    <name evidence="2" type="ORF">MEUPH1_LOCUS21861</name>
</gene>
<name>A0AAV0XHB4_9HEMI</name>
<evidence type="ECO:0000313" key="3">
    <source>
        <dbReference type="Proteomes" id="UP001160148"/>
    </source>
</evidence>
<dbReference type="Proteomes" id="UP001160148">
    <property type="component" value="Unassembled WGS sequence"/>
</dbReference>
<reference evidence="2 3" key="1">
    <citation type="submission" date="2023-01" db="EMBL/GenBank/DDBJ databases">
        <authorList>
            <person name="Whitehead M."/>
        </authorList>
    </citation>
    <scope>NUCLEOTIDE SEQUENCE [LARGE SCALE GENOMIC DNA]</scope>
</reference>
<sequence>MLLFALTYTSVLGRNELRRPASSTTTRKTTTDDWLGLRPKSNAEITSYEPSSHGGGGQNASRRHDFRRQSTQQRTSRSAGLLFSDDDDDDNDKKNKTTNRNVFDSLADATYRGTGVSAVPSPVTTTVNGDAAPSADRTWTAVSEPQLTLSKRRETSPSIVTVAKKTTAASGT</sequence>
<keyword evidence="3" id="KW-1185">Reference proteome</keyword>
<feature type="region of interest" description="Disordered" evidence="1">
    <location>
        <begin position="19"/>
        <end position="99"/>
    </location>
</feature>
<evidence type="ECO:0008006" key="4">
    <source>
        <dbReference type="Google" id="ProtNLM"/>
    </source>
</evidence>
<evidence type="ECO:0000256" key="1">
    <source>
        <dbReference type="SAM" id="MobiDB-lite"/>
    </source>
</evidence>
<accession>A0AAV0XHB4</accession>
<protein>
    <recommendedName>
        <fullName evidence="4">Secreted protein</fullName>
    </recommendedName>
</protein>
<dbReference type="AlphaFoldDB" id="A0AAV0XHB4"/>
<feature type="compositionally biased region" description="Low complexity" evidence="1">
    <location>
        <begin position="69"/>
        <end position="78"/>
    </location>
</feature>
<evidence type="ECO:0000313" key="2">
    <source>
        <dbReference type="EMBL" id="CAI6367378.1"/>
    </source>
</evidence>
<comment type="caution">
    <text evidence="2">The sequence shown here is derived from an EMBL/GenBank/DDBJ whole genome shotgun (WGS) entry which is preliminary data.</text>
</comment>
<dbReference type="EMBL" id="CARXXK010000004">
    <property type="protein sequence ID" value="CAI6367378.1"/>
    <property type="molecule type" value="Genomic_DNA"/>
</dbReference>
<organism evidence="2 3">
    <name type="scientific">Macrosiphum euphorbiae</name>
    <name type="common">potato aphid</name>
    <dbReference type="NCBI Taxonomy" id="13131"/>
    <lineage>
        <taxon>Eukaryota</taxon>
        <taxon>Metazoa</taxon>
        <taxon>Ecdysozoa</taxon>
        <taxon>Arthropoda</taxon>
        <taxon>Hexapoda</taxon>
        <taxon>Insecta</taxon>
        <taxon>Pterygota</taxon>
        <taxon>Neoptera</taxon>
        <taxon>Paraneoptera</taxon>
        <taxon>Hemiptera</taxon>
        <taxon>Sternorrhyncha</taxon>
        <taxon>Aphidomorpha</taxon>
        <taxon>Aphidoidea</taxon>
        <taxon>Aphididae</taxon>
        <taxon>Macrosiphini</taxon>
        <taxon>Macrosiphum</taxon>
    </lineage>
</organism>
<proteinExistence type="predicted"/>